<evidence type="ECO:0000256" key="9">
    <source>
        <dbReference type="SAM" id="Phobius"/>
    </source>
</evidence>
<dbReference type="SUPFAM" id="SSF81452">
    <property type="entry name" value="Cytochrome c oxidase subunit III-like"/>
    <property type="match status" value="1"/>
</dbReference>
<comment type="similarity">
    <text evidence="2 8">Belongs to the cytochrome c oxidase subunit 3 family.</text>
</comment>
<feature type="transmembrane region" description="Helical" evidence="9">
    <location>
        <begin position="186"/>
        <end position="204"/>
    </location>
</feature>
<feature type="transmembrane region" description="Helical" evidence="9">
    <location>
        <begin position="102"/>
        <end position="121"/>
    </location>
</feature>
<dbReference type="Gene3D" id="1.20.120.80">
    <property type="entry name" value="Cytochrome c oxidase, subunit III, four-helix bundle"/>
    <property type="match status" value="1"/>
</dbReference>
<name>A0A0P8A3V3_9CYAN</name>
<dbReference type="PATRIC" id="fig|1666911.3.peg.2627"/>
<evidence type="ECO:0000259" key="10">
    <source>
        <dbReference type="PROSITE" id="PS50253"/>
    </source>
</evidence>
<protein>
    <recommendedName>
        <fullName evidence="7">Oxidase aa(3) subunit 3</fullName>
    </recommendedName>
</protein>
<organism evidence="11 12">
    <name type="scientific">Phormidesmis priestleyi Ana</name>
    <dbReference type="NCBI Taxonomy" id="1666911"/>
    <lineage>
        <taxon>Bacteria</taxon>
        <taxon>Bacillati</taxon>
        <taxon>Cyanobacteriota</taxon>
        <taxon>Cyanophyceae</taxon>
        <taxon>Leptolyngbyales</taxon>
        <taxon>Leptolyngbyaceae</taxon>
        <taxon>Phormidesmis</taxon>
    </lineage>
</organism>
<dbReference type="GO" id="GO:0019646">
    <property type="term" value="P:aerobic electron transport chain"/>
    <property type="evidence" value="ECO:0007669"/>
    <property type="project" value="InterPro"/>
</dbReference>
<dbReference type="Proteomes" id="UP000050465">
    <property type="component" value="Unassembled WGS sequence"/>
</dbReference>
<dbReference type="GO" id="GO:0005886">
    <property type="term" value="C:plasma membrane"/>
    <property type="evidence" value="ECO:0007669"/>
    <property type="project" value="UniProtKB-SubCell"/>
</dbReference>
<evidence type="ECO:0000256" key="3">
    <source>
        <dbReference type="ARBA" id="ARBA00022475"/>
    </source>
</evidence>
<dbReference type="PROSITE" id="PS50253">
    <property type="entry name" value="COX3"/>
    <property type="match status" value="1"/>
</dbReference>
<dbReference type="InterPro" id="IPR035973">
    <property type="entry name" value="Cyt_c_oxidase_su3-like_sf"/>
</dbReference>
<dbReference type="AlphaFoldDB" id="A0A0P8A3V3"/>
<evidence type="ECO:0000313" key="12">
    <source>
        <dbReference type="Proteomes" id="UP000050465"/>
    </source>
</evidence>
<proteinExistence type="inferred from homology"/>
<dbReference type="CDD" id="cd00386">
    <property type="entry name" value="Heme_Cu_Oxidase_III_like"/>
    <property type="match status" value="1"/>
</dbReference>
<feature type="transmembrane region" description="Helical" evidence="9">
    <location>
        <begin position="141"/>
        <end position="165"/>
    </location>
</feature>
<evidence type="ECO:0000256" key="1">
    <source>
        <dbReference type="ARBA" id="ARBA00004651"/>
    </source>
</evidence>
<accession>A0A0P8A3V3</accession>
<dbReference type="PANTHER" id="PTHR11403:SF2">
    <property type="entry name" value="CYTOCHROME BO(3) UBIQUINOL OXIDASE SUBUNIT 3"/>
    <property type="match status" value="1"/>
</dbReference>
<keyword evidence="5 9" id="KW-1133">Transmembrane helix</keyword>
<dbReference type="Pfam" id="PF00510">
    <property type="entry name" value="COX3"/>
    <property type="match status" value="1"/>
</dbReference>
<gene>
    <name evidence="11" type="primary">coxC</name>
    <name evidence="11" type="ORF">HLUCCA11_01175</name>
</gene>
<keyword evidence="4 8" id="KW-0812">Transmembrane</keyword>
<evidence type="ECO:0000256" key="7">
    <source>
        <dbReference type="ARBA" id="ARBA00083763"/>
    </source>
</evidence>
<feature type="transmembrane region" description="Helical" evidence="9">
    <location>
        <begin position="72"/>
        <end position="90"/>
    </location>
</feature>
<dbReference type="GO" id="GO:0016491">
    <property type="term" value="F:oxidoreductase activity"/>
    <property type="evidence" value="ECO:0007669"/>
    <property type="project" value="UniProtKB-KW"/>
</dbReference>
<comment type="subcellular location">
    <subcellularLocation>
        <location evidence="1 8">Cell membrane</location>
        <topology evidence="1 8">Multi-pass membrane protein</topology>
    </subcellularLocation>
</comment>
<keyword evidence="6 9" id="KW-0472">Membrane</keyword>
<dbReference type="InterPro" id="IPR013833">
    <property type="entry name" value="Cyt_c_oxidase_su3_a-hlx"/>
</dbReference>
<evidence type="ECO:0000256" key="2">
    <source>
        <dbReference type="ARBA" id="ARBA00010581"/>
    </source>
</evidence>
<dbReference type="PANTHER" id="PTHR11403">
    <property type="entry name" value="CYTOCHROME C OXIDASE SUBUNIT III"/>
    <property type="match status" value="1"/>
</dbReference>
<evidence type="ECO:0000256" key="4">
    <source>
        <dbReference type="ARBA" id="ARBA00022692"/>
    </source>
</evidence>
<feature type="transmembrane region" description="Helical" evidence="9">
    <location>
        <begin position="31"/>
        <end position="52"/>
    </location>
</feature>
<dbReference type="InterPro" id="IPR000298">
    <property type="entry name" value="Cyt_c_oxidase-like_su3"/>
</dbReference>
<sequence>MQGSIDTAQSTINIAQEGAASHHEEHPDHRMFGILVFLCAESMLFMGLFIAYITFRLVAVEWPPAGTPELEILLPGINSLILISSSFVIHKADTAVKKNDIAGVRTWFGVTALMGAIFLLGQGYEYANLEFGLRDNLFASTFYVLTGFHGMHVFVGLLLMVAVLWRARNPEHYSSESHFGIEAVELYWHFVDVIWIILFILLYLW</sequence>
<dbReference type="EMBL" id="LJZR01000001">
    <property type="protein sequence ID" value="KPQ37694.1"/>
    <property type="molecule type" value="Genomic_DNA"/>
</dbReference>
<evidence type="ECO:0000313" key="11">
    <source>
        <dbReference type="EMBL" id="KPQ37694.1"/>
    </source>
</evidence>
<reference evidence="11 12" key="1">
    <citation type="submission" date="2015-09" db="EMBL/GenBank/DDBJ databases">
        <title>Identification and resolution of microdiversity through metagenomic sequencing of parallel consortia.</title>
        <authorList>
            <person name="Nelson W.C."/>
            <person name="Romine M.F."/>
            <person name="Lindemann S.R."/>
        </authorList>
    </citation>
    <scope>NUCLEOTIDE SEQUENCE [LARGE SCALE GENOMIC DNA]</scope>
    <source>
        <strain evidence="11">Ana</strain>
    </source>
</reference>
<dbReference type="GO" id="GO:0004129">
    <property type="term" value="F:cytochrome-c oxidase activity"/>
    <property type="evidence" value="ECO:0007669"/>
    <property type="project" value="InterPro"/>
</dbReference>
<dbReference type="InterPro" id="IPR024791">
    <property type="entry name" value="Cyt_c/ubiquinol_Oxase_su3"/>
</dbReference>
<feature type="domain" description="Heme-copper oxidase subunit III family profile" evidence="10">
    <location>
        <begin position="1"/>
        <end position="205"/>
    </location>
</feature>
<evidence type="ECO:0000256" key="8">
    <source>
        <dbReference type="RuleBase" id="RU003376"/>
    </source>
</evidence>
<evidence type="ECO:0000256" key="6">
    <source>
        <dbReference type="ARBA" id="ARBA00023136"/>
    </source>
</evidence>
<keyword evidence="3" id="KW-1003">Cell membrane</keyword>
<dbReference type="STRING" id="1666911.HLUCCA11_01175"/>
<comment type="caution">
    <text evidence="11">The sequence shown here is derived from an EMBL/GenBank/DDBJ whole genome shotgun (WGS) entry which is preliminary data.</text>
</comment>
<dbReference type="FunFam" id="1.20.120.80:FF:000001">
    <property type="entry name" value="Cytochrome (Ubi)quinol oxidase subunit III"/>
    <property type="match status" value="1"/>
</dbReference>
<evidence type="ECO:0000256" key="5">
    <source>
        <dbReference type="ARBA" id="ARBA00022989"/>
    </source>
</evidence>
<keyword evidence="11" id="KW-0560">Oxidoreductase</keyword>